<keyword evidence="5" id="KW-0548">Nucleotidyltransferase</keyword>
<evidence type="ECO:0000256" key="2">
    <source>
        <dbReference type="ARBA" id="ARBA00010480"/>
    </source>
</evidence>
<dbReference type="Gene3D" id="3.90.550.10">
    <property type="entry name" value="Spore Coat Polysaccharide Biosynthesis Protein SpsA, Chain A"/>
    <property type="match status" value="1"/>
</dbReference>
<dbReference type="Pfam" id="PF00483">
    <property type="entry name" value="NTP_transferase"/>
    <property type="match status" value="1"/>
</dbReference>
<dbReference type="PANTHER" id="PTHR43532:SF1">
    <property type="entry name" value="GLUCOSE-1-PHOSPHATE THYMIDYLYLTRANSFERASE 1"/>
    <property type="match status" value="1"/>
</dbReference>
<evidence type="ECO:0000256" key="6">
    <source>
        <dbReference type="ARBA" id="ARBA00022723"/>
    </source>
</evidence>
<proteinExistence type="inferred from homology"/>
<sequence>MSKTKGILLAGGRGTRLAPITTVLNKHLIPIYDKPMIYYPLSTLMLCGIREIALVTNPEDVNIFKRLLGDGSQLGIEITYFTQDNPNGLPEAFTITKKYLEGYKSVLILGDNLLIGQGLGTTLETHLDGEGASILAFPVNNPQEYGVVEFDETGKVISLEEKPANPKSHFAVPGIYFMDENASEYAGQLKPSSRGELEITDLLRKYLETNLLSVTTVRRGTGWMDAGTTESLYAASELVRVLQNRQGYRFNVPEEIAFNKGWISKSQLESIASKYANTSYGAYLSTLGRD</sequence>
<dbReference type="InterPro" id="IPR005835">
    <property type="entry name" value="NTP_transferase_dom"/>
</dbReference>
<dbReference type="EMBL" id="CAFBOO010000008">
    <property type="protein sequence ID" value="CAB4989082.1"/>
    <property type="molecule type" value="Genomic_DNA"/>
</dbReference>
<feature type="domain" description="Nucleotidyl transferase" evidence="9">
    <location>
        <begin position="5"/>
        <end position="238"/>
    </location>
</feature>
<gene>
    <name evidence="10" type="ORF">UFOPK2850_00861</name>
    <name evidence="11" type="ORF">UFOPK3982_01026</name>
    <name evidence="12" type="ORF">UFOPK4120_00861</name>
    <name evidence="13" type="ORF">UFOPK4404_00874</name>
</gene>
<protein>
    <recommendedName>
        <fullName evidence="3">glucose-1-phosphate thymidylyltransferase</fullName>
        <ecNumber evidence="3">2.7.7.24</ecNumber>
    </recommendedName>
</protein>
<organism evidence="12">
    <name type="scientific">freshwater metagenome</name>
    <dbReference type="NCBI Taxonomy" id="449393"/>
    <lineage>
        <taxon>unclassified sequences</taxon>
        <taxon>metagenomes</taxon>
        <taxon>ecological metagenomes</taxon>
    </lineage>
</organism>
<evidence type="ECO:0000256" key="1">
    <source>
        <dbReference type="ARBA" id="ARBA00001946"/>
    </source>
</evidence>
<dbReference type="NCBIfam" id="TIGR01207">
    <property type="entry name" value="rmlA"/>
    <property type="match status" value="1"/>
</dbReference>
<comment type="similarity">
    <text evidence="2">Belongs to the glucose-1-phosphate thymidylyltransferase family.</text>
</comment>
<dbReference type="InterPro" id="IPR005907">
    <property type="entry name" value="G1P_thy_trans_s"/>
</dbReference>
<evidence type="ECO:0000313" key="11">
    <source>
        <dbReference type="EMBL" id="CAB4989082.1"/>
    </source>
</evidence>
<comment type="catalytic activity">
    <reaction evidence="8">
        <text>dTTP + alpha-D-glucose 1-phosphate + H(+) = dTDP-alpha-D-glucose + diphosphate</text>
        <dbReference type="Rhea" id="RHEA:15225"/>
        <dbReference type="ChEBI" id="CHEBI:15378"/>
        <dbReference type="ChEBI" id="CHEBI:33019"/>
        <dbReference type="ChEBI" id="CHEBI:37568"/>
        <dbReference type="ChEBI" id="CHEBI:57477"/>
        <dbReference type="ChEBI" id="CHEBI:58601"/>
        <dbReference type="EC" id="2.7.7.24"/>
    </reaction>
</comment>
<evidence type="ECO:0000313" key="12">
    <source>
        <dbReference type="EMBL" id="CAB5021178.1"/>
    </source>
</evidence>
<dbReference type="GO" id="GO:0008879">
    <property type="term" value="F:glucose-1-phosphate thymidylyltransferase activity"/>
    <property type="evidence" value="ECO:0007669"/>
    <property type="project" value="UniProtKB-EC"/>
</dbReference>
<evidence type="ECO:0000256" key="3">
    <source>
        <dbReference type="ARBA" id="ARBA00012461"/>
    </source>
</evidence>
<comment type="cofactor">
    <cofactor evidence="1">
        <name>Mg(2+)</name>
        <dbReference type="ChEBI" id="CHEBI:18420"/>
    </cofactor>
</comment>
<dbReference type="PANTHER" id="PTHR43532">
    <property type="entry name" value="GLUCOSE-1-PHOSPHATE THYMIDYLYLTRANSFERASE"/>
    <property type="match status" value="1"/>
</dbReference>
<accession>A0A6J7QTX5</accession>
<keyword evidence="4" id="KW-0808">Transferase</keyword>
<dbReference type="GO" id="GO:0046872">
    <property type="term" value="F:metal ion binding"/>
    <property type="evidence" value="ECO:0007669"/>
    <property type="project" value="UniProtKB-KW"/>
</dbReference>
<dbReference type="InterPro" id="IPR029044">
    <property type="entry name" value="Nucleotide-diphossugar_trans"/>
</dbReference>
<dbReference type="EMBL" id="CAFBQY010000008">
    <property type="protein sequence ID" value="CAB5073479.1"/>
    <property type="molecule type" value="Genomic_DNA"/>
</dbReference>
<evidence type="ECO:0000313" key="13">
    <source>
        <dbReference type="EMBL" id="CAB5073479.1"/>
    </source>
</evidence>
<dbReference type="SUPFAM" id="SSF53448">
    <property type="entry name" value="Nucleotide-diphospho-sugar transferases"/>
    <property type="match status" value="1"/>
</dbReference>
<name>A0A6J7QTX5_9ZZZZ</name>
<evidence type="ECO:0000256" key="7">
    <source>
        <dbReference type="ARBA" id="ARBA00022842"/>
    </source>
</evidence>
<keyword evidence="6" id="KW-0479">Metal-binding</keyword>
<evidence type="ECO:0000313" key="10">
    <source>
        <dbReference type="EMBL" id="CAB4757319.1"/>
    </source>
</evidence>
<evidence type="ECO:0000259" key="9">
    <source>
        <dbReference type="Pfam" id="PF00483"/>
    </source>
</evidence>
<keyword evidence="7" id="KW-0460">Magnesium</keyword>
<dbReference type="EMBL" id="CAFBPO010000008">
    <property type="protein sequence ID" value="CAB5021178.1"/>
    <property type="molecule type" value="Genomic_DNA"/>
</dbReference>
<evidence type="ECO:0000256" key="5">
    <source>
        <dbReference type="ARBA" id="ARBA00022695"/>
    </source>
</evidence>
<dbReference type="EC" id="2.7.7.24" evidence="3"/>
<evidence type="ECO:0000256" key="4">
    <source>
        <dbReference type="ARBA" id="ARBA00022679"/>
    </source>
</evidence>
<reference evidence="12" key="1">
    <citation type="submission" date="2020-05" db="EMBL/GenBank/DDBJ databases">
        <authorList>
            <person name="Chiriac C."/>
            <person name="Salcher M."/>
            <person name="Ghai R."/>
            <person name="Kavagutti S V."/>
        </authorList>
    </citation>
    <scope>NUCLEOTIDE SEQUENCE</scope>
</reference>
<evidence type="ECO:0000256" key="8">
    <source>
        <dbReference type="ARBA" id="ARBA00049336"/>
    </source>
</evidence>
<dbReference type="AlphaFoldDB" id="A0A6J7QTX5"/>
<dbReference type="EMBL" id="CAEZZH010000009">
    <property type="protein sequence ID" value="CAB4757319.1"/>
    <property type="molecule type" value="Genomic_DNA"/>
</dbReference>